<organism evidence="9 10">
    <name type="scientific">Folsomia candida</name>
    <name type="common">Springtail</name>
    <dbReference type="NCBI Taxonomy" id="158441"/>
    <lineage>
        <taxon>Eukaryota</taxon>
        <taxon>Metazoa</taxon>
        <taxon>Ecdysozoa</taxon>
        <taxon>Arthropoda</taxon>
        <taxon>Hexapoda</taxon>
        <taxon>Collembola</taxon>
        <taxon>Entomobryomorpha</taxon>
        <taxon>Isotomoidea</taxon>
        <taxon>Isotomidae</taxon>
        <taxon>Proisotominae</taxon>
        <taxon>Folsomia</taxon>
    </lineage>
</organism>
<dbReference type="InterPro" id="IPR029058">
    <property type="entry name" value="AB_hydrolase_fold"/>
</dbReference>
<evidence type="ECO:0000259" key="8">
    <source>
        <dbReference type="Pfam" id="PF04083"/>
    </source>
</evidence>
<evidence type="ECO:0000256" key="7">
    <source>
        <dbReference type="SAM" id="SignalP"/>
    </source>
</evidence>
<dbReference type="Gene3D" id="3.40.50.1820">
    <property type="entry name" value="alpha/beta hydrolase"/>
    <property type="match status" value="2"/>
</dbReference>
<feature type="domain" description="Partial AB-hydrolase lipase" evidence="8">
    <location>
        <begin position="726"/>
        <end position="787"/>
    </location>
</feature>
<evidence type="ECO:0000256" key="4">
    <source>
        <dbReference type="ARBA" id="ARBA00022963"/>
    </source>
</evidence>
<evidence type="ECO:0000256" key="3">
    <source>
        <dbReference type="ARBA" id="ARBA00022801"/>
    </source>
</evidence>
<dbReference type="Pfam" id="PF04083">
    <property type="entry name" value="Abhydro_lipase"/>
    <property type="match status" value="2"/>
</dbReference>
<sequence>MRKVSVINFLLITLKLVTFARQENNVDNFLQIIASSSNLVQDVLIFYSFQFTNISSYFSTYDLILSISVRQLTPQKLIVALPSKVVSLLANFSRSRAQLKACIHFRSHSIPNIIFLFTKPISTFKDILIHNEFTISRDLLIIVTPIGVRAQEVTFDSQIPNFLPRYAIHIESSNNFSTLVINVLHPFESSVSKWVKYSGKHRIHQKLVSSLLLGTRKTVRFRDPQFSRAFLLLSNFRDDRLLGRVGSILPLCKARRSRLSPWNTLIDTVIACEISKRLNVTAYSLPSYPFPSVGFDSILLPFNRAGFFSWGHSLEVGFLVPIHSNIFDLEGIFGPIGWEVSIWTLSCTILVTTFIFTCTHFVSPILNITRLSLFNSIEVVWRPILDQCKERLPLNNDFFRIALIPWLFYCVILTETYRGELVGYLIRPSGHQVPETFADLANSKRPIFIHGTMNIIRVGNGTIAKNGTISNTIEKYYCTPRSNAYITLRKDVAFRSNLAFPKLLAQLENCNGRGVSENLNAVLNRLTTSGDSLLDEVYRLIELQSAMRSMTSSYVEPKLSKELVSTPIYLSVADDLFQPEVLQLFSYMRDQGIFQAFRGGMESQRFFVFWRSFKQQWKLSKNDSSSDLLYSGGLQQQANKGPVILQLSHVATLLIIMQVLKDTMDKSATILGNFSRALILITWWLSSPFVHGVDLSYCELDDANICSKLVTDAFRAYPTYRNLTTPDLIRRLGYPVEKHQVTTDDGYILTMYRVPYSEKSPRVSPGGVKIPVYLMHGFSASSVQWVWQDPPRNLLFMLVDAGFDVWLGNARGTQYSLGHKTLNSNDSFDTRYWDFSHHEMGMYDIPATINLILNVTRQDSIYYIGHSMGTTQFFAAMMLHPELAPRVRTMFSLATSGYQPNANNLFFRANVPLLAPYAGEQVIDAAFRGQFLPYILRRGASTEFCTLAVFNCGICYSAYAVLFGLDPCQTDFGKLPAVLAHLPDTTSVRVASHVSQDMQYGTFRQYDFGFIKNLRKYGSITPPDYDWSLYRVPTVIYYGDNDNLAVPVDVLRTASAMGANLKLIKRTWGTLVSGDLTECDALTMICGNLVEEALTTYPNYAEKRTPQLIQRLGYPVEEHNVTTDDNYILTMYRIPYSNSSPPAPGKIPVLLVHGLLASSVQWLWQPPDKALAFMLADSGFDVWLGNSRGTSYSRGHTFLPSNDPNNLAYWDFSFHEMGLYDLPATVNFINALTSQRIYYIGHSLGTTQFFSGISLNPGLASKIRAMFSLATSAYSNHMTNPAARVLAPFLVTPATEQLMNQLGGGQLLPQVMQQYVGNFTAYCTQYTINCGVCNTIFGLLFGIDMCQTDFTQLPGILAHLPDTTSIKTFAHISQGATFGTFRRYDYGLKNYAKYNSLFPPDYDWSKYHVPTVIYYGDNDNIAVPIDVCATATALGDNVVQFSRVNYSTWDHMDFVIGKDADIYLYNDMLNIMRNHTYG</sequence>
<feature type="signal peptide" evidence="7">
    <location>
        <begin position="1"/>
        <end position="22"/>
    </location>
</feature>
<dbReference type="OrthoDB" id="9974421at2759"/>
<dbReference type="PANTHER" id="PTHR11005">
    <property type="entry name" value="LYSOSOMAL ACID LIPASE-RELATED"/>
    <property type="match status" value="1"/>
</dbReference>
<keyword evidence="3" id="KW-0378">Hydrolase</keyword>
<keyword evidence="2 7" id="KW-0732">Signal</keyword>
<dbReference type="InterPro" id="IPR006693">
    <property type="entry name" value="AB_hydrolase_lipase"/>
</dbReference>
<dbReference type="STRING" id="158441.A0A226ESM8"/>
<evidence type="ECO:0000256" key="1">
    <source>
        <dbReference type="ARBA" id="ARBA00010701"/>
    </source>
</evidence>
<keyword evidence="10" id="KW-1185">Reference proteome</keyword>
<evidence type="ECO:0000256" key="6">
    <source>
        <dbReference type="ARBA" id="ARBA00023180"/>
    </source>
</evidence>
<dbReference type="Gene3D" id="1.10.287.70">
    <property type="match status" value="1"/>
</dbReference>
<name>A0A226ESM8_FOLCA</name>
<dbReference type="Proteomes" id="UP000198287">
    <property type="component" value="Unassembled WGS sequence"/>
</dbReference>
<dbReference type="GO" id="GO:0016787">
    <property type="term" value="F:hydrolase activity"/>
    <property type="evidence" value="ECO:0007669"/>
    <property type="project" value="UniProtKB-KW"/>
</dbReference>
<accession>A0A226ESM8</accession>
<feature type="domain" description="Partial AB-hydrolase lipase" evidence="8">
    <location>
        <begin position="1106"/>
        <end position="1163"/>
    </location>
</feature>
<proteinExistence type="inferred from homology"/>
<comment type="caution">
    <text evidence="9">The sequence shown here is derived from an EMBL/GenBank/DDBJ whole genome shotgun (WGS) entry which is preliminary data.</text>
</comment>
<comment type="similarity">
    <text evidence="1">Belongs to the AB hydrolase superfamily. Lipase family.</text>
</comment>
<feature type="chain" id="PRO_5012443436" evidence="7">
    <location>
        <begin position="23"/>
        <end position="1478"/>
    </location>
</feature>
<evidence type="ECO:0000256" key="5">
    <source>
        <dbReference type="ARBA" id="ARBA00023098"/>
    </source>
</evidence>
<evidence type="ECO:0000313" key="10">
    <source>
        <dbReference type="Proteomes" id="UP000198287"/>
    </source>
</evidence>
<dbReference type="GO" id="GO:0016042">
    <property type="term" value="P:lipid catabolic process"/>
    <property type="evidence" value="ECO:0007669"/>
    <property type="project" value="UniProtKB-KW"/>
</dbReference>
<keyword evidence="4" id="KW-0442">Lipid degradation</keyword>
<dbReference type="SUPFAM" id="SSF53474">
    <property type="entry name" value="alpha/beta-Hydrolases"/>
    <property type="match status" value="2"/>
</dbReference>
<evidence type="ECO:0000313" key="9">
    <source>
        <dbReference type="EMBL" id="OXA60499.1"/>
    </source>
</evidence>
<gene>
    <name evidence="9" type="ORF">Fcan01_04308</name>
</gene>
<reference evidence="9 10" key="1">
    <citation type="submission" date="2015-12" db="EMBL/GenBank/DDBJ databases">
        <title>The genome of Folsomia candida.</title>
        <authorList>
            <person name="Faddeeva A."/>
            <person name="Derks M.F."/>
            <person name="Anvar Y."/>
            <person name="Smit S."/>
            <person name="Van Straalen N."/>
            <person name="Roelofs D."/>
        </authorList>
    </citation>
    <scope>NUCLEOTIDE SEQUENCE [LARGE SCALE GENOMIC DNA]</scope>
    <source>
        <strain evidence="9 10">VU population</strain>
        <tissue evidence="9">Whole body</tissue>
    </source>
</reference>
<protein>
    <submittedName>
        <fullName evidence="9">Lipase 3</fullName>
    </submittedName>
</protein>
<keyword evidence="5" id="KW-0443">Lipid metabolism</keyword>
<dbReference type="FunFam" id="3.40.50.1820:FF:000057">
    <property type="entry name" value="Lipase"/>
    <property type="match status" value="2"/>
</dbReference>
<dbReference type="EMBL" id="LNIX01000002">
    <property type="protein sequence ID" value="OXA60499.1"/>
    <property type="molecule type" value="Genomic_DNA"/>
</dbReference>
<evidence type="ECO:0000256" key="2">
    <source>
        <dbReference type="ARBA" id="ARBA00022729"/>
    </source>
</evidence>
<keyword evidence="6" id="KW-0325">Glycoprotein</keyword>